<dbReference type="SUPFAM" id="SSF52540">
    <property type="entry name" value="P-loop containing nucleoside triphosphate hydrolases"/>
    <property type="match status" value="1"/>
</dbReference>
<dbReference type="Pfam" id="PF00005">
    <property type="entry name" value="ABC_tran"/>
    <property type="match status" value="1"/>
</dbReference>
<keyword evidence="2 4" id="KW-0067">ATP-binding</keyword>
<dbReference type="InterPro" id="IPR017871">
    <property type="entry name" value="ABC_transporter-like_CS"/>
</dbReference>
<dbReference type="Gene3D" id="3.40.50.300">
    <property type="entry name" value="P-loop containing nucleotide triphosphate hydrolases"/>
    <property type="match status" value="1"/>
</dbReference>
<accession>A0ABX9IBD6</accession>
<dbReference type="EMBL" id="PCZS01000001">
    <property type="protein sequence ID" value="REB70706.1"/>
    <property type="molecule type" value="Genomic_DNA"/>
</dbReference>
<evidence type="ECO:0000313" key="5">
    <source>
        <dbReference type="Proteomes" id="UP000256324"/>
    </source>
</evidence>
<keyword evidence="1" id="KW-0547">Nucleotide-binding</keyword>
<gene>
    <name evidence="4" type="ORF">CP880_02825</name>
</gene>
<dbReference type="PROSITE" id="PS00211">
    <property type="entry name" value="ABC_TRANSPORTER_1"/>
    <property type="match status" value="1"/>
</dbReference>
<organism evidence="4 5">
    <name type="scientific">Cutibacterium namnetense</name>
    <dbReference type="NCBI Taxonomy" id="1574624"/>
    <lineage>
        <taxon>Bacteria</taxon>
        <taxon>Bacillati</taxon>
        <taxon>Actinomycetota</taxon>
        <taxon>Actinomycetes</taxon>
        <taxon>Propionibacteriales</taxon>
        <taxon>Propionibacteriaceae</taxon>
        <taxon>Cutibacterium</taxon>
    </lineage>
</organism>
<reference evidence="4 5" key="1">
    <citation type="submission" date="2017-09" db="EMBL/GenBank/DDBJ databases">
        <authorList>
            <person name="Bumgarner R.E."/>
        </authorList>
    </citation>
    <scope>NUCLEOTIDE SEQUENCE [LARGE SCALE GENOMIC DNA]</scope>
    <source>
        <strain evidence="4 5">T34998</strain>
    </source>
</reference>
<evidence type="ECO:0000256" key="2">
    <source>
        <dbReference type="ARBA" id="ARBA00022840"/>
    </source>
</evidence>
<name>A0ABX9IBD6_9ACTN</name>
<keyword evidence="5" id="KW-1185">Reference proteome</keyword>
<dbReference type="InterPro" id="IPR003439">
    <property type="entry name" value="ABC_transporter-like_ATP-bd"/>
</dbReference>
<dbReference type="GO" id="GO:0005524">
    <property type="term" value="F:ATP binding"/>
    <property type="evidence" value="ECO:0007669"/>
    <property type="project" value="UniProtKB-KW"/>
</dbReference>
<dbReference type="PANTHER" id="PTHR24220">
    <property type="entry name" value="IMPORT ATP-BINDING PROTEIN"/>
    <property type="match status" value="1"/>
</dbReference>
<dbReference type="InterPro" id="IPR003593">
    <property type="entry name" value="AAA+_ATPase"/>
</dbReference>
<protein>
    <submittedName>
        <fullName evidence="4">Peptide ABC transporter ATP-binding protein</fullName>
    </submittedName>
</protein>
<proteinExistence type="predicted"/>
<dbReference type="Proteomes" id="UP000256324">
    <property type="component" value="Unassembled WGS sequence"/>
</dbReference>
<comment type="caution">
    <text evidence="4">The sequence shown here is derived from an EMBL/GenBank/DDBJ whole genome shotgun (WGS) entry which is preliminary data.</text>
</comment>
<evidence type="ECO:0000259" key="3">
    <source>
        <dbReference type="PROSITE" id="PS50893"/>
    </source>
</evidence>
<dbReference type="InterPro" id="IPR027417">
    <property type="entry name" value="P-loop_NTPase"/>
</dbReference>
<feature type="domain" description="ABC transporter" evidence="3">
    <location>
        <begin position="2"/>
        <end position="213"/>
    </location>
</feature>
<dbReference type="SMART" id="SM00382">
    <property type="entry name" value="AAA"/>
    <property type="match status" value="1"/>
</dbReference>
<dbReference type="PROSITE" id="PS50893">
    <property type="entry name" value="ABC_TRANSPORTER_2"/>
    <property type="match status" value="1"/>
</dbReference>
<dbReference type="InterPro" id="IPR015854">
    <property type="entry name" value="ABC_transpr_LolD-like"/>
</dbReference>
<evidence type="ECO:0000256" key="1">
    <source>
        <dbReference type="ARBA" id="ARBA00022741"/>
    </source>
</evidence>
<sequence>MLEVRNLTVTYPGSERPVLDHVDLDFPIGTTAVVGPSGSGKSTLFSALLGMVKVRSGRLFLEGKELPEKRSQRFSVVHQDYRLVPFLTVLENIRLSCELHNVDVSGSRLGTLLSMVGLQDFEDRRIQTLSGGEKQRVAISRALASSPSVLLADEPTGALDRKNSDNVSHLLREISKTSRIPVVLATHDEKVASVADQLIRLVGDGSAVVEKDLPA</sequence>
<evidence type="ECO:0000313" key="4">
    <source>
        <dbReference type="EMBL" id="REB70706.1"/>
    </source>
</evidence>